<keyword evidence="2" id="KW-1185">Reference proteome</keyword>
<evidence type="ECO:0000313" key="2">
    <source>
        <dbReference type="Proteomes" id="UP001262889"/>
    </source>
</evidence>
<accession>A0ABU3CF92</accession>
<dbReference type="EMBL" id="JAVRHQ010000068">
    <property type="protein sequence ID" value="MDT0645000.1"/>
    <property type="molecule type" value="Genomic_DNA"/>
</dbReference>
<dbReference type="Proteomes" id="UP001262889">
    <property type="component" value="Unassembled WGS sequence"/>
</dbReference>
<comment type="caution">
    <text evidence="1">The sequence shown here is derived from an EMBL/GenBank/DDBJ whole genome shotgun (WGS) entry which is preliminary data.</text>
</comment>
<gene>
    <name evidence="1" type="ORF">RM553_19360</name>
</gene>
<sequence>MDKILLSTYILKIQDRNKNDQILSRFNGEDDFLEIFENYLNSIFQNILNTEDERQTTAIHITLEEPPTVDMENRTVYGHFSTGVSGEEYQIRDLENREDSFDVQRNHAAFRNIFFYAKIPTERDRGALILQRKAKFGIKTIFRKTLNRYIKAQGYQIYTVKVNNIVHGRLYRRMMDEGNLKKVEFIKRRIPGSIEDYYRNGEQPDTIPGTLKTSMISSTSLPQNFKHFIDGIYRNPD</sequence>
<dbReference type="RefSeq" id="WP_311536614.1">
    <property type="nucleotide sequence ID" value="NZ_JAVRHQ010000068.1"/>
</dbReference>
<protein>
    <submittedName>
        <fullName evidence="1">Uncharacterized protein</fullName>
    </submittedName>
</protein>
<proteinExistence type="predicted"/>
<feature type="non-terminal residue" evidence="1">
    <location>
        <position position="237"/>
    </location>
</feature>
<reference evidence="1 2" key="1">
    <citation type="submission" date="2023-09" db="EMBL/GenBank/DDBJ databases">
        <authorList>
            <person name="Rey-Velasco X."/>
        </authorList>
    </citation>
    <scope>NUCLEOTIDE SEQUENCE [LARGE SCALE GENOMIC DNA]</scope>
    <source>
        <strain evidence="1 2">F363</strain>
    </source>
</reference>
<evidence type="ECO:0000313" key="1">
    <source>
        <dbReference type="EMBL" id="MDT0645000.1"/>
    </source>
</evidence>
<organism evidence="1 2">
    <name type="scientific">Autumnicola tepida</name>
    <dbReference type="NCBI Taxonomy" id="3075595"/>
    <lineage>
        <taxon>Bacteria</taxon>
        <taxon>Pseudomonadati</taxon>
        <taxon>Bacteroidota</taxon>
        <taxon>Flavobacteriia</taxon>
        <taxon>Flavobacteriales</taxon>
        <taxon>Flavobacteriaceae</taxon>
        <taxon>Autumnicola</taxon>
    </lineage>
</organism>
<name>A0ABU3CF92_9FLAO</name>